<dbReference type="Proteomes" id="UP000054359">
    <property type="component" value="Unassembled WGS sequence"/>
</dbReference>
<name>A0A087UCC9_STEMI</name>
<dbReference type="GO" id="GO:0031124">
    <property type="term" value="P:mRNA 3'-end processing"/>
    <property type="evidence" value="ECO:0007669"/>
    <property type="project" value="InterPro"/>
</dbReference>
<evidence type="ECO:0000256" key="1">
    <source>
        <dbReference type="SAM" id="Coils"/>
    </source>
</evidence>
<keyword evidence="5" id="KW-1185">Reference proteome</keyword>
<evidence type="ECO:0000259" key="3">
    <source>
        <dbReference type="PROSITE" id="PS51391"/>
    </source>
</evidence>
<accession>A0A087UCC9</accession>
<dbReference type="AlphaFoldDB" id="A0A087UCC9"/>
<feature type="coiled-coil region" evidence="1">
    <location>
        <begin position="101"/>
        <end position="132"/>
    </location>
</feature>
<feature type="non-terminal residue" evidence="4">
    <location>
        <position position="444"/>
    </location>
</feature>
<feature type="compositionally biased region" description="Polar residues" evidence="2">
    <location>
        <begin position="428"/>
        <end position="437"/>
    </location>
</feature>
<feature type="region of interest" description="Disordered" evidence="2">
    <location>
        <begin position="270"/>
        <end position="315"/>
    </location>
</feature>
<dbReference type="GO" id="GO:0003729">
    <property type="term" value="F:mRNA binding"/>
    <property type="evidence" value="ECO:0007669"/>
    <property type="project" value="InterPro"/>
</dbReference>
<sequence length="444" mass="49612">MYLVDSIIKNIGGLYIPLFCNHLIVLFSSVFEKVEESTRSLLYKLRQTWNDILPNNILYGVDCRVNALDPAWPITAAAPAKNSIHLNPKFLGSSVVQKNVLLEAEAEMKKKLNLLQETKKELSKTLAMKKLEVATKQKKTAVVLPQESENVISHRDPRLKKTIGTPREVTTIAANKLNSASSTLQSVVVVPNTKIPSHNLTNVDNSLSGSENLIPKVKPVQNVINSGISKGSHLSLGDKNDETSITGHSEKVQDIAINKHLNEANKDINRDSEILNKDHPSKRFKSSKYNSDINRKRHLSPVNDLTSGRSSPKVICKQHSSATLRTYNNKRQNSLEKENSTEMKSNIKHSVVDKGFQPVNSLAVDHLLKNESNPEGKKSYYSDSSMLQHPVLGSKDKDYRLLRNDRDYKLNQLHSQAGHPSKIGNDGFSLSQGSDVKNQPFEYR</sequence>
<dbReference type="PANTHER" id="PTHR15921">
    <property type="entry name" value="PRE-MRNA CLEAVAGE COMPLEX II"/>
    <property type="match status" value="1"/>
</dbReference>
<dbReference type="GO" id="GO:0006369">
    <property type="term" value="P:termination of RNA polymerase II transcription"/>
    <property type="evidence" value="ECO:0007669"/>
    <property type="project" value="InterPro"/>
</dbReference>
<dbReference type="EMBL" id="KK119190">
    <property type="protein sequence ID" value="KFM75018.1"/>
    <property type="molecule type" value="Genomic_DNA"/>
</dbReference>
<reference evidence="4 5" key="1">
    <citation type="submission" date="2013-11" db="EMBL/GenBank/DDBJ databases">
        <title>Genome sequencing of Stegodyphus mimosarum.</title>
        <authorList>
            <person name="Bechsgaard J."/>
        </authorList>
    </citation>
    <scope>NUCLEOTIDE SEQUENCE [LARGE SCALE GENOMIC DNA]</scope>
</reference>
<evidence type="ECO:0000313" key="4">
    <source>
        <dbReference type="EMBL" id="KFM75018.1"/>
    </source>
</evidence>
<dbReference type="InterPro" id="IPR006569">
    <property type="entry name" value="CID_dom"/>
</dbReference>
<dbReference type="STRING" id="407821.A0A087UCC9"/>
<feature type="compositionally biased region" description="Basic and acidic residues" evidence="2">
    <location>
        <begin position="270"/>
        <end position="281"/>
    </location>
</feature>
<gene>
    <name evidence="4" type="ORF">X975_00804</name>
</gene>
<protein>
    <submittedName>
        <fullName evidence="4">Pre-mRNA cleavage complex 2 protein Pcf11</fullName>
    </submittedName>
</protein>
<dbReference type="GO" id="GO:0000993">
    <property type="term" value="F:RNA polymerase II complex binding"/>
    <property type="evidence" value="ECO:0007669"/>
    <property type="project" value="InterPro"/>
</dbReference>
<feature type="domain" description="CID" evidence="3">
    <location>
        <begin position="1"/>
        <end position="69"/>
    </location>
</feature>
<evidence type="ECO:0000313" key="5">
    <source>
        <dbReference type="Proteomes" id="UP000054359"/>
    </source>
</evidence>
<evidence type="ECO:0000256" key="2">
    <source>
        <dbReference type="SAM" id="MobiDB-lite"/>
    </source>
</evidence>
<organism evidence="4 5">
    <name type="scientific">Stegodyphus mimosarum</name>
    <name type="common">African social velvet spider</name>
    <dbReference type="NCBI Taxonomy" id="407821"/>
    <lineage>
        <taxon>Eukaryota</taxon>
        <taxon>Metazoa</taxon>
        <taxon>Ecdysozoa</taxon>
        <taxon>Arthropoda</taxon>
        <taxon>Chelicerata</taxon>
        <taxon>Arachnida</taxon>
        <taxon>Araneae</taxon>
        <taxon>Araneomorphae</taxon>
        <taxon>Entelegynae</taxon>
        <taxon>Eresoidea</taxon>
        <taxon>Eresidae</taxon>
        <taxon>Stegodyphus</taxon>
    </lineage>
</organism>
<feature type="region of interest" description="Disordered" evidence="2">
    <location>
        <begin position="414"/>
        <end position="444"/>
    </location>
</feature>
<dbReference type="PANTHER" id="PTHR15921:SF3">
    <property type="entry name" value="PRE-MRNA CLEAVAGE COMPLEX 2 PROTEIN PCF11"/>
    <property type="match status" value="1"/>
</dbReference>
<dbReference type="Gene3D" id="1.25.40.90">
    <property type="match status" value="1"/>
</dbReference>
<dbReference type="GO" id="GO:0005737">
    <property type="term" value="C:cytoplasm"/>
    <property type="evidence" value="ECO:0007669"/>
    <property type="project" value="TreeGrafter"/>
</dbReference>
<proteinExistence type="predicted"/>
<dbReference type="SUPFAM" id="SSF48464">
    <property type="entry name" value="ENTH/VHS domain"/>
    <property type="match status" value="1"/>
</dbReference>
<dbReference type="OrthoDB" id="6432996at2759"/>
<dbReference type="GO" id="GO:0005849">
    <property type="term" value="C:mRNA cleavage factor complex"/>
    <property type="evidence" value="ECO:0007669"/>
    <property type="project" value="TreeGrafter"/>
</dbReference>
<keyword evidence="1" id="KW-0175">Coiled coil</keyword>
<dbReference type="PROSITE" id="PS51391">
    <property type="entry name" value="CID"/>
    <property type="match status" value="1"/>
</dbReference>
<dbReference type="InterPro" id="IPR008942">
    <property type="entry name" value="ENTH_VHS"/>
</dbReference>
<dbReference type="InterPro" id="IPR045154">
    <property type="entry name" value="PCF11-like"/>
</dbReference>